<proteinExistence type="predicted"/>
<sequence length="364" mass="39515">MKLNSYLTLAGLLLLSFACKDSYIDEITPVAAGPDETSPEVTVSFPSEGTMIRVTEDVTAIDIKFEVRDDIEIGDIKVQMDGTEIGAYSDFKDYRRAVITLPYDQLDNGEHALKVIATDLSGKTTEQTVNFQKAEPYQPKYEGEIFYAPFDAENLELITLTEATAVGSPGFTQDRVSGTNAYAGATGAYLTFPTTGLLNGEFSAAFWYKINASPDRSGILVIGPPDPAKPNAMNNRTSGFRVFREGSATRQVIKLNVGNGTADSWFDGGDAAAINPGVDTDWIHIAFTISSTEAVVYIDGEVAKQGAFTGVSWAGCDILSVMSGAPRFAEWGHLSDRSYMDELRIFNKALSQEEIQTIIADEQP</sequence>
<keyword evidence="2" id="KW-1185">Reference proteome</keyword>
<dbReference type="Gene3D" id="2.60.40.10">
    <property type="entry name" value="Immunoglobulins"/>
    <property type="match status" value="1"/>
</dbReference>
<reference evidence="1 2" key="1">
    <citation type="journal article" date="2019" name="Int. J. Syst. Evol. Microbiol.">
        <title>The Global Catalogue of Microorganisms (GCM) 10K type strain sequencing project: providing services to taxonomists for standard genome sequencing and annotation.</title>
        <authorList>
            <consortium name="The Broad Institute Genomics Platform"/>
            <consortium name="The Broad Institute Genome Sequencing Center for Infectious Disease"/>
            <person name="Wu L."/>
            <person name="Ma J."/>
        </authorList>
    </citation>
    <scope>NUCLEOTIDE SEQUENCE [LARGE SCALE GENOMIC DNA]</scope>
    <source>
        <strain evidence="1 2">JCM 16112</strain>
    </source>
</reference>
<dbReference type="Pfam" id="PF13385">
    <property type="entry name" value="Laminin_G_3"/>
    <property type="match status" value="1"/>
</dbReference>
<comment type="caution">
    <text evidence="1">The sequence shown here is derived from an EMBL/GenBank/DDBJ whole genome shotgun (WGS) entry which is preliminary data.</text>
</comment>
<gene>
    <name evidence="1" type="ORF">GCM10009119_40590</name>
</gene>
<dbReference type="RefSeq" id="WP_343854778.1">
    <property type="nucleotide sequence ID" value="NZ_BAAAFI010000048.1"/>
</dbReference>
<dbReference type="EMBL" id="BAAAFI010000048">
    <property type="protein sequence ID" value="GAA0881089.1"/>
    <property type="molecule type" value="Genomic_DNA"/>
</dbReference>
<dbReference type="PROSITE" id="PS51257">
    <property type="entry name" value="PROKAR_LIPOPROTEIN"/>
    <property type="match status" value="1"/>
</dbReference>
<dbReference type="SUPFAM" id="SSF49899">
    <property type="entry name" value="Concanavalin A-like lectins/glucanases"/>
    <property type="match status" value="1"/>
</dbReference>
<protein>
    <recommendedName>
        <fullName evidence="3">Concanavalin A-like lectin/glucanase superfamily protein</fullName>
    </recommendedName>
</protein>
<evidence type="ECO:0000313" key="2">
    <source>
        <dbReference type="Proteomes" id="UP001500469"/>
    </source>
</evidence>
<dbReference type="Gene3D" id="2.60.120.200">
    <property type="match status" value="1"/>
</dbReference>
<organism evidence="1 2">
    <name type="scientific">Algoriphagus jejuensis</name>
    <dbReference type="NCBI Taxonomy" id="419934"/>
    <lineage>
        <taxon>Bacteria</taxon>
        <taxon>Pseudomonadati</taxon>
        <taxon>Bacteroidota</taxon>
        <taxon>Cytophagia</taxon>
        <taxon>Cytophagales</taxon>
        <taxon>Cyclobacteriaceae</taxon>
        <taxon>Algoriphagus</taxon>
    </lineage>
</organism>
<evidence type="ECO:0008006" key="3">
    <source>
        <dbReference type="Google" id="ProtNLM"/>
    </source>
</evidence>
<name>A0ABN1N601_9BACT</name>
<dbReference type="Proteomes" id="UP001500469">
    <property type="component" value="Unassembled WGS sequence"/>
</dbReference>
<dbReference type="InterPro" id="IPR013783">
    <property type="entry name" value="Ig-like_fold"/>
</dbReference>
<evidence type="ECO:0000313" key="1">
    <source>
        <dbReference type="EMBL" id="GAA0881089.1"/>
    </source>
</evidence>
<dbReference type="InterPro" id="IPR013320">
    <property type="entry name" value="ConA-like_dom_sf"/>
</dbReference>
<accession>A0ABN1N601</accession>